<dbReference type="RefSeq" id="XP_019616255.1">
    <property type="nucleotide sequence ID" value="XM_019760696.1"/>
</dbReference>
<comment type="similarity">
    <text evidence="2">Belongs to the beta-microseminoprotein family.</text>
</comment>
<dbReference type="InterPro" id="IPR008735">
    <property type="entry name" value="PSP94"/>
</dbReference>
<dbReference type="AlphaFoldDB" id="A0A6P4XI87"/>
<dbReference type="GeneID" id="109463824"/>
<feature type="compositionally biased region" description="Low complexity" evidence="5">
    <location>
        <begin position="123"/>
        <end position="174"/>
    </location>
</feature>
<protein>
    <submittedName>
        <fullName evidence="8">Mucin-2-like</fullName>
    </submittedName>
</protein>
<evidence type="ECO:0000313" key="8">
    <source>
        <dbReference type="RefSeq" id="XP_019616255.1"/>
    </source>
</evidence>
<proteinExistence type="inferred from homology"/>
<keyword evidence="3" id="KW-0964">Secreted</keyword>
<dbReference type="PANTHER" id="PTHR10500">
    <property type="entry name" value="BETA-MICROSEMINOPROTEIN"/>
    <property type="match status" value="1"/>
</dbReference>
<dbReference type="GO" id="GO:0005576">
    <property type="term" value="C:extracellular region"/>
    <property type="evidence" value="ECO:0007669"/>
    <property type="project" value="UniProtKB-SubCell"/>
</dbReference>
<dbReference type="KEGG" id="bbel:109463824"/>
<feature type="signal peptide" evidence="6">
    <location>
        <begin position="1"/>
        <end position="20"/>
    </location>
</feature>
<feature type="compositionally biased region" description="Low complexity" evidence="5">
    <location>
        <begin position="181"/>
        <end position="196"/>
    </location>
</feature>
<reference evidence="8" key="1">
    <citation type="submission" date="2025-08" db="UniProtKB">
        <authorList>
            <consortium name="RefSeq"/>
        </authorList>
    </citation>
    <scope>IDENTIFICATION</scope>
    <source>
        <tissue evidence="8">Gonad</tissue>
    </source>
</reference>
<keyword evidence="7" id="KW-1185">Reference proteome</keyword>
<dbReference type="OrthoDB" id="6076852at2759"/>
<gene>
    <name evidence="8" type="primary">LOC109463824</name>
</gene>
<keyword evidence="4" id="KW-1015">Disulfide bond</keyword>
<accession>A0A6P4XI87</accession>
<sequence>MKVSIALLLVMCATWRMTEGYVYGGGLMFESTWYGPEGNERVVTTPYCEWAGQKMMIGSSWKTTRCEECDCSNYGLQCRGRGVSIVPDHCMILIDETCQEHIVSAEDPYSDCDFSGGSHHQVGQPATPSGQPTTPSGQSTTSSGQPAASSEQPTTSSEQPTTSPGQPTTSSGQPATSTGQPTTSPDLPTTTPGPSR</sequence>
<evidence type="ECO:0000256" key="2">
    <source>
        <dbReference type="ARBA" id="ARBA00010352"/>
    </source>
</evidence>
<dbReference type="Proteomes" id="UP000515135">
    <property type="component" value="Unplaced"/>
</dbReference>
<evidence type="ECO:0000256" key="5">
    <source>
        <dbReference type="SAM" id="MobiDB-lite"/>
    </source>
</evidence>
<evidence type="ECO:0000256" key="1">
    <source>
        <dbReference type="ARBA" id="ARBA00004613"/>
    </source>
</evidence>
<name>A0A6P4XI87_BRABE</name>
<organism evidence="7 8">
    <name type="scientific">Branchiostoma belcheri</name>
    <name type="common">Amphioxus</name>
    <dbReference type="NCBI Taxonomy" id="7741"/>
    <lineage>
        <taxon>Eukaryota</taxon>
        <taxon>Metazoa</taxon>
        <taxon>Chordata</taxon>
        <taxon>Cephalochordata</taxon>
        <taxon>Leptocardii</taxon>
        <taxon>Amphioxiformes</taxon>
        <taxon>Branchiostomatidae</taxon>
        <taxon>Branchiostoma</taxon>
    </lineage>
</organism>
<evidence type="ECO:0000256" key="4">
    <source>
        <dbReference type="ARBA" id="ARBA00023157"/>
    </source>
</evidence>
<keyword evidence="6" id="KW-0732">Signal</keyword>
<evidence type="ECO:0000313" key="7">
    <source>
        <dbReference type="Proteomes" id="UP000515135"/>
    </source>
</evidence>
<evidence type="ECO:0000256" key="3">
    <source>
        <dbReference type="ARBA" id="ARBA00022525"/>
    </source>
</evidence>
<dbReference type="FunFam" id="2.60.40.1900:FF:000002">
    <property type="entry name" value="Uncharacterized protein"/>
    <property type="match status" value="1"/>
</dbReference>
<dbReference type="Pfam" id="PF05825">
    <property type="entry name" value="PSP94"/>
    <property type="match status" value="1"/>
</dbReference>
<dbReference type="PANTHER" id="PTHR10500:SF0">
    <property type="entry name" value="SCO-SPONDIN-LIKE"/>
    <property type="match status" value="1"/>
</dbReference>
<dbReference type="Gene3D" id="2.60.40.1900">
    <property type="entry name" value="Beta-microseminoprotein (PSP94) domain"/>
    <property type="match status" value="1"/>
</dbReference>
<comment type="subcellular location">
    <subcellularLocation>
        <location evidence="1">Secreted</location>
    </subcellularLocation>
</comment>
<evidence type="ECO:0000256" key="6">
    <source>
        <dbReference type="SAM" id="SignalP"/>
    </source>
</evidence>
<feature type="chain" id="PRO_5028050818" evidence="6">
    <location>
        <begin position="21"/>
        <end position="196"/>
    </location>
</feature>
<feature type="region of interest" description="Disordered" evidence="5">
    <location>
        <begin position="112"/>
        <end position="196"/>
    </location>
</feature>